<dbReference type="PANTHER" id="PTHR13382">
    <property type="entry name" value="MITOCHONDRIAL ATP SYNTHASE COUPLING FACTOR B"/>
    <property type="match status" value="1"/>
</dbReference>
<name>A0A139A9Z9_GONPJ</name>
<dbReference type="STRING" id="1344416.A0A139A9Z9"/>
<keyword evidence="3" id="KW-1185">Reference proteome</keyword>
<gene>
    <name evidence="2" type="ORF">M427DRAFT_58599</name>
</gene>
<protein>
    <recommendedName>
        <fullName evidence="4">F-box domain-containing protein</fullName>
    </recommendedName>
</protein>
<proteinExistence type="predicted"/>
<dbReference type="InterPro" id="IPR006553">
    <property type="entry name" value="Leu-rich_rpt_Cys-con_subtyp"/>
</dbReference>
<dbReference type="EMBL" id="KQ965777">
    <property type="protein sequence ID" value="KXS13560.1"/>
    <property type="molecule type" value="Genomic_DNA"/>
</dbReference>
<dbReference type="Gene3D" id="3.80.10.10">
    <property type="entry name" value="Ribonuclease Inhibitor"/>
    <property type="match status" value="1"/>
</dbReference>
<evidence type="ECO:0000313" key="3">
    <source>
        <dbReference type="Proteomes" id="UP000070544"/>
    </source>
</evidence>
<feature type="region of interest" description="Disordered" evidence="1">
    <location>
        <begin position="1"/>
        <end position="21"/>
    </location>
</feature>
<dbReference type="InterPro" id="IPR050648">
    <property type="entry name" value="F-box_LRR-repeat"/>
</dbReference>
<evidence type="ECO:0008006" key="4">
    <source>
        <dbReference type="Google" id="ProtNLM"/>
    </source>
</evidence>
<organism evidence="2 3">
    <name type="scientific">Gonapodya prolifera (strain JEL478)</name>
    <name type="common">Monoblepharis prolifera</name>
    <dbReference type="NCBI Taxonomy" id="1344416"/>
    <lineage>
        <taxon>Eukaryota</taxon>
        <taxon>Fungi</taxon>
        <taxon>Fungi incertae sedis</taxon>
        <taxon>Chytridiomycota</taxon>
        <taxon>Chytridiomycota incertae sedis</taxon>
        <taxon>Monoblepharidomycetes</taxon>
        <taxon>Monoblepharidales</taxon>
        <taxon>Gonapodyaceae</taxon>
        <taxon>Gonapodya</taxon>
    </lineage>
</organism>
<sequence length="543" mass="59192">MLSPSTSLSSPSSPTPWHRSPPPALPPRLLALALSFLADSPPSLAAASRVSRSWYGHVHFNSFVTWDPTRTCEKSDHVKLQHHHTPRSLLLARPRLACHRISSPLTAFGKLLALLQSNNPAAVVAGGRILVIDLEGVEEELYSEVPPTFLTTILTRCPSLTSLLLPSCSFLRPTSVRLLLQSGRTFSTLHTLSLRGCQALPPTNLLELLGVLPNLKRIDLSECYGVTGAVIEKALLQGRLGSSLEELGIEGVEVGDTTIHRISLHLPNLNTILLRRPGPRLTDSGVAYLALPPQQSAASTAPNSVVHLLPALPLRRVGLREIRNLTEESMFRLAHNCGASLVSLDLRGSGLPSPGSKIPPLFFTAQTLRVTLFNLPNLTHFHFSSRHIIRRSTPPSPAPPPPAEREHLEACAEAFARYCPSMAEITIDGVDDRTPGWCVAVLGWGLTRAANGKRMVKMLVERGDYESDHLLGLYATPEIQSIAPSPTSSSMEVFQRSKEVRPVPNVSPAGHVWCNRPVDENFLKGWDGWFGANAELMVRKSDA</sequence>
<accession>A0A139A9Z9</accession>
<evidence type="ECO:0000256" key="1">
    <source>
        <dbReference type="SAM" id="MobiDB-lite"/>
    </source>
</evidence>
<dbReference type="AlphaFoldDB" id="A0A139A9Z9"/>
<dbReference type="SMART" id="SM00367">
    <property type="entry name" value="LRR_CC"/>
    <property type="match status" value="4"/>
</dbReference>
<dbReference type="SUPFAM" id="SSF81383">
    <property type="entry name" value="F-box domain"/>
    <property type="match status" value="1"/>
</dbReference>
<feature type="compositionally biased region" description="Low complexity" evidence="1">
    <location>
        <begin position="1"/>
        <end position="16"/>
    </location>
</feature>
<dbReference type="InterPro" id="IPR032675">
    <property type="entry name" value="LRR_dom_sf"/>
</dbReference>
<dbReference type="GO" id="GO:0005737">
    <property type="term" value="C:cytoplasm"/>
    <property type="evidence" value="ECO:0007669"/>
    <property type="project" value="TreeGrafter"/>
</dbReference>
<reference evidence="2 3" key="1">
    <citation type="journal article" date="2015" name="Genome Biol. Evol.">
        <title>Phylogenomic analyses indicate that early fungi evolved digesting cell walls of algal ancestors of land plants.</title>
        <authorList>
            <person name="Chang Y."/>
            <person name="Wang S."/>
            <person name="Sekimoto S."/>
            <person name="Aerts A.L."/>
            <person name="Choi C."/>
            <person name="Clum A."/>
            <person name="LaButti K.M."/>
            <person name="Lindquist E.A."/>
            <person name="Yee Ngan C."/>
            <person name="Ohm R.A."/>
            <person name="Salamov A.A."/>
            <person name="Grigoriev I.V."/>
            <person name="Spatafora J.W."/>
            <person name="Berbee M.L."/>
        </authorList>
    </citation>
    <scope>NUCLEOTIDE SEQUENCE [LARGE SCALE GENOMIC DNA]</scope>
    <source>
        <strain evidence="2 3">JEL478</strain>
    </source>
</reference>
<dbReference type="InterPro" id="IPR036047">
    <property type="entry name" value="F-box-like_dom_sf"/>
</dbReference>
<evidence type="ECO:0000313" key="2">
    <source>
        <dbReference type="EMBL" id="KXS13560.1"/>
    </source>
</evidence>
<dbReference type="Proteomes" id="UP000070544">
    <property type="component" value="Unassembled WGS sequence"/>
</dbReference>
<dbReference type="SUPFAM" id="SSF52047">
    <property type="entry name" value="RNI-like"/>
    <property type="match status" value="1"/>
</dbReference>